<dbReference type="EMBL" id="LATX01002200">
    <property type="protein sequence ID" value="KTB32890.1"/>
    <property type="molecule type" value="Genomic_DNA"/>
</dbReference>
<comment type="caution">
    <text evidence="1">The sequence shown here is derived from an EMBL/GenBank/DDBJ whole genome shotgun (WGS) entry which is preliminary data.</text>
</comment>
<dbReference type="Proteomes" id="UP000054988">
    <property type="component" value="Unassembled WGS sequence"/>
</dbReference>
<evidence type="ECO:0000313" key="1">
    <source>
        <dbReference type="EMBL" id="KTB32890.1"/>
    </source>
</evidence>
<reference evidence="1 2" key="1">
    <citation type="submission" date="2015-12" db="EMBL/GenBank/DDBJ databases">
        <title>Draft genome sequence of Moniliophthora roreri, the causal agent of frosty pod rot of cacao.</title>
        <authorList>
            <person name="Aime M.C."/>
            <person name="Diaz-Valderrama J.R."/>
            <person name="Kijpornyongpan T."/>
            <person name="Phillips-Mora W."/>
        </authorList>
    </citation>
    <scope>NUCLEOTIDE SEQUENCE [LARGE SCALE GENOMIC DNA]</scope>
    <source>
        <strain evidence="1 2">MCA 2952</strain>
    </source>
</reference>
<organism evidence="1 2">
    <name type="scientific">Moniliophthora roreri</name>
    <name type="common">Frosty pod rot fungus</name>
    <name type="synonym">Monilia roreri</name>
    <dbReference type="NCBI Taxonomy" id="221103"/>
    <lineage>
        <taxon>Eukaryota</taxon>
        <taxon>Fungi</taxon>
        <taxon>Dikarya</taxon>
        <taxon>Basidiomycota</taxon>
        <taxon>Agaricomycotina</taxon>
        <taxon>Agaricomycetes</taxon>
        <taxon>Agaricomycetidae</taxon>
        <taxon>Agaricales</taxon>
        <taxon>Marasmiineae</taxon>
        <taxon>Marasmiaceae</taxon>
        <taxon>Moniliophthora</taxon>
    </lineage>
</organism>
<proteinExistence type="predicted"/>
<name>A0A0W0F990_MONRR</name>
<protein>
    <submittedName>
        <fullName evidence="1">Uncharacterized protein</fullName>
    </submittedName>
</protein>
<dbReference type="AlphaFoldDB" id="A0A0W0F990"/>
<accession>A0A0W0F990</accession>
<sequence>METSDELAELFEKSVTIKVWSQDNTNPVIIQTLTSHFPYFSIDFCPKLQDILANSQCSYMSTYSFPEREWQLHDSKTL</sequence>
<evidence type="ECO:0000313" key="2">
    <source>
        <dbReference type="Proteomes" id="UP000054988"/>
    </source>
</evidence>
<gene>
    <name evidence="1" type="ORF">WG66_14529</name>
</gene>